<evidence type="ECO:0000313" key="3">
    <source>
        <dbReference type="Proteomes" id="UP001642409"/>
    </source>
</evidence>
<dbReference type="EMBL" id="CATOUU010000341">
    <property type="protein sequence ID" value="CAI9925403.1"/>
    <property type="molecule type" value="Genomic_DNA"/>
</dbReference>
<accession>A0AA86NSV8</accession>
<dbReference type="Proteomes" id="UP001642409">
    <property type="component" value="Unassembled WGS sequence"/>
</dbReference>
<proteinExistence type="predicted"/>
<evidence type="ECO:0000313" key="2">
    <source>
        <dbReference type="EMBL" id="CAL6007827.1"/>
    </source>
</evidence>
<organism evidence="1">
    <name type="scientific">Hexamita inflata</name>
    <dbReference type="NCBI Taxonomy" id="28002"/>
    <lineage>
        <taxon>Eukaryota</taxon>
        <taxon>Metamonada</taxon>
        <taxon>Diplomonadida</taxon>
        <taxon>Hexamitidae</taxon>
        <taxon>Hexamitinae</taxon>
        <taxon>Hexamita</taxon>
    </lineage>
</organism>
<name>A0AA86NSV8_9EUKA</name>
<evidence type="ECO:0000313" key="1">
    <source>
        <dbReference type="EMBL" id="CAI9925403.1"/>
    </source>
</evidence>
<dbReference type="EMBL" id="CAXDID020000056">
    <property type="protein sequence ID" value="CAL6007827.1"/>
    <property type="molecule type" value="Genomic_DNA"/>
</dbReference>
<comment type="caution">
    <text evidence="1">The sequence shown here is derived from an EMBL/GenBank/DDBJ whole genome shotgun (WGS) entry which is preliminary data.</text>
</comment>
<sequence>MKCIKLHLNKVRSYYLFCYIIRKKLKIMCFVIQYELIILQVEDEIISFETIINILLQSFFNGTGSEVTKQKKLKVSEIGSSQNCSQSYSYYSYSKWTRLFQRLKNYLFSIQK</sequence>
<protein>
    <submittedName>
        <fullName evidence="2">Hypothetical_protein</fullName>
    </submittedName>
</protein>
<keyword evidence="3" id="KW-1185">Reference proteome</keyword>
<dbReference type="AlphaFoldDB" id="A0AA86NSV8"/>
<gene>
    <name evidence="1" type="ORF">HINF_LOCUS13048</name>
    <name evidence="2" type="ORF">HINF_LOCUS20826</name>
</gene>
<reference evidence="2 3" key="2">
    <citation type="submission" date="2024-07" db="EMBL/GenBank/DDBJ databases">
        <authorList>
            <person name="Akdeniz Z."/>
        </authorList>
    </citation>
    <scope>NUCLEOTIDE SEQUENCE [LARGE SCALE GENOMIC DNA]</scope>
</reference>
<reference evidence="1" key="1">
    <citation type="submission" date="2023-06" db="EMBL/GenBank/DDBJ databases">
        <authorList>
            <person name="Kurt Z."/>
        </authorList>
    </citation>
    <scope>NUCLEOTIDE SEQUENCE</scope>
</reference>